<dbReference type="AlphaFoldDB" id="A0A1Y5I899"/>
<gene>
    <name evidence="10" type="ORF">BE221DRAFT_195257</name>
</gene>
<comment type="subcellular location">
    <subcellularLocation>
        <location evidence="1">Nucleus</location>
    </subcellularLocation>
</comment>
<evidence type="ECO:0000313" key="10">
    <source>
        <dbReference type="EMBL" id="OUS45651.1"/>
    </source>
</evidence>
<evidence type="ECO:0000256" key="8">
    <source>
        <dbReference type="ARBA" id="ARBA00023242"/>
    </source>
</evidence>
<dbReference type="InterPro" id="IPR031774">
    <property type="entry name" value="SF3A3_dom"/>
</dbReference>
<protein>
    <submittedName>
        <fullName evidence="10">Putative splicing factor 3a</fullName>
    </submittedName>
</protein>
<organism evidence="10">
    <name type="scientific">Ostreococcus tauri</name>
    <name type="common">Marine green alga</name>
    <dbReference type="NCBI Taxonomy" id="70448"/>
    <lineage>
        <taxon>Eukaryota</taxon>
        <taxon>Viridiplantae</taxon>
        <taxon>Chlorophyta</taxon>
        <taxon>Mamiellophyceae</taxon>
        <taxon>Mamiellales</taxon>
        <taxon>Bathycoccaceae</taxon>
        <taxon>Ostreococcus</taxon>
    </lineage>
</organism>
<dbReference type="Pfam" id="PF13297">
    <property type="entry name" value="SDE2_2C"/>
    <property type="match status" value="1"/>
</dbReference>
<reference evidence="10" key="1">
    <citation type="submission" date="2017-04" db="EMBL/GenBank/DDBJ databases">
        <title>Population genomics of picophytoplankton unveils novel chromosome hypervariability.</title>
        <authorList>
            <consortium name="DOE Joint Genome Institute"/>
            <person name="Blanc-Mathieu R."/>
            <person name="Krasovec M."/>
            <person name="Hebrard M."/>
            <person name="Yau S."/>
            <person name="Desgranges E."/>
            <person name="Martin J."/>
            <person name="Schackwitz W."/>
            <person name="Kuo A."/>
            <person name="Salin G."/>
            <person name="Donnadieu C."/>
            <person name="Desdevises Y."/>
            <person name="Sanchez-Ferandin S."/>
            <person name="Moreau H."/>
            <person name="Rivals E."/>
            <person name="Grigoriev I.V."/>
            <person name="Grimsley N."/>
            <person name="Eyre-Walker A."/>
            <person name="Piganeau G."/>
        </authorList>
    </citation>
    <scope>NUCLEOTIDE SEQUENCE [LARGE SCALE GENOMIC DNA]</scope>
    <source>
        <strain evidence="10">RCC 1115</strain>
    </source>
</reference>
<comment type="similarity">
    <text evidence="2">Belongs to the SF3A3 family.</text>
</comment>
<keyword evidence="6" id="KW-0862">Zinc</keyword>
<dbReference type="GO" id="GO:0003723">
    <property type="term" value="F:RNA binding"/>
    <property type="evidence" value="ECO:0007669"/>
    <property type="project" value="InterPro"/>
</dbReference>
<dbReference type="GO" id="GO:0008270">
    <property type="term" value="F:zinc ion binding"/>
    <property type="evidence" value="ECO:0007669"/>
    <property type="project" value="UniProtKB-KW"/>
</dbReference>
<evidence type="ECO:0000256" key="6">
    <source>
        <dbReference type="ARBA" id="ARBA00022833"/>
    </source>
</evidence>
<keyword evidence="4" id="KW-0479">Metal-binding</keyword>
<dbReference type="InterPro" id="IPR051421">
    <property type="entry name" value="RNA_Proc_DNA_Dmg_Regulator"/>
</dbReference>
<dbReference type="Proteomes" id="UP000195557">
    <property type="component" value="Unassembled WGS sequence"/>
</dbReference>
<proteinExistence type="inferred from homology"/>
<evidence type="ECO:0000259" key="9">
    <source>
        <dbReference type="PROSITE" id="PS50171"/>
    </source>
</evidence>
<dbReference type="GO" id="GO:0000398">
    <property type="term" value="P:mRNA splicing, via spliceosome"/>
    <property type="evidence" value="ECO:0007669"/>
    <property type="project" value="InterPro"/>
</dbReference>
<evidence type="ECO:0000256" key="1">
    <source>
        <dbReference type="ARBA" id="ARBA00004123"/>
    </source>
</evidence>
<dbReference type="eggNOG" id="KOG2636">
    <property type="taxonomic scope" value="Eukaryota"/>
</dbReference>
<dbReference type="InterPro" id="IPR024598">
    <property type="entry name" value="SF3a60/Prp9_C"/>
</dbReference>
<evidence type="ECO:0000256" key="7">
    <source>
        <dbReference type="ARBA" id="ARBA00023187"/>
    </source>
</evidence>
<dbReference type="InterPro" id="IPR025086">
    <property type="entry name" value="SDE2/SF3A3_SAP"/>
</dbReference>
<evidence type="ECO:0000256" key="4">
    <source>
        <dbReference type="ARBA" id="ARBA00022723"/>
    </source>
</evidence>
<keyword evidence="3" id="KW-0507">mRNA processing</keyword>
<evidence type="ECO:0000256" key="3">
    <source>
        <dbReference type="ARBA" id="ARBA00022664"/>
    </source>
</evidence>
<feature type="domain" description="Matrin-type" evidence="9">
    <location>
        <begin position="421"/>
        <end position="452"/>
    </location>
</feature>
<keyword evidence="5" id="KW-0863">Zinc-finger</keyword>
<dbReference type="PROSITE" id="PS50171">
    <property type="entry name" value="ZF_MATRIN"/>
    <property type="match status" value="1"/>
</dbReference>
<name>A0A1Y5I899_OSTTA</name>
<dbReference type="InterPro" id="IPR000690">
    <property type="entry name" value="Matrin/U1-C_Znf_C2H2"/>
</dbReference>
<dbReference type="Pfam" id="PF16837">
    <property type="entry name" value="SF3A3"/>
    <property type="match status" value="1"/>
</dbReference>
<dbReference type="PANTHER" id="PTHR12786">
    <property type="entry name" value="SPLICING FACTOR SF3A-RELATED"/>
    <property type="match status" value="1"/>
</dbReference>
<dbReference type="EMBL" id="KZ155787">
    <property type="protein sequence ID" value="OUS45651.1"/>
    <property type="molecule type" value="Genomic_DNA"/>
</dbReference>
<evidence type="ECO:0000256" key="5">
    <source>
        <dbReference type="ARBA" id="ARBA00022771"/>
    </source>
</evidence>
<dbReference type="Pfam" id="PF11931">
    <property type="entry name" value="SF3a60_Prp9_C"/>
    <property type="match status" value="1"/>
</dbReference>
<evidence type="ECO:0000256" key="2">
    <source>
        <dbReference type="ARBA" id="ARBA00008776"/>
    </source>
</evidence>
<sequence>MASTALELARRAHEDIERLERRACRALTSESASATHKGRLTANRLASGLVEAAADRAKRLRAVYDDADGSMAEEKASMGDGEDARMALRAFYETVKRTRASYEGRESDVANDGEAFLDEIEQSLEDPSAAFSGEENLGRCLDLHESHATFSNATFGERCDYSQYLARCGDFASIARTKKFCSAYTEYLDALLAYLVSFHERAMPLQFVGEALERDAEAFEARWTKGECVGWEDRGVRAVDEKMMKSSSADLSAFSSIEEMRAALDVDGVKSALESMGLKMGGTPEQRCERLWSVKGKKLSEIDKKLFAKGVVVDLKKKSSKGDDVAKAEARAKMVARKESQCAEALRLLGKQLDATRTNVEKKSTLSLAELQAEAEEDDDFSDAETDEEEEIYNPLKLPLGWDGKPIPYWLYKLHGLNMEYTCEICGNYSYWGRRAFERHFTEWRHQHGMRCLKIPYTRAFNEVVSIADARALHANLSQRDDGSFDVALDAEVEDTHGNVYNKKTYEDLKRQGLL</sequence>
<dbReference type="GO" id="GO:0005681">
    <property type="term" value="C:spliceosomal complex"/>
    <property type="evidence" value="ECO:0007669"/>
    <property type="project" value="InterPro"/>
</dbReference>
<keyword evidence="8" id="KW-0539">Nucleus</keyword>
<accession>A0A1Y5I899</accession>
<keyword evidence="7" id="KW-0508">mRNA splicing</keyword>
<dbReference type="PANTHER" id="PTHR12786:SF2">
    <property type="entry name" value="SPLICING FACTOR 3A SUBUNIT 3"/>
    <property type="match status" value="1"/>
</dbReference>